<gene>
    <name evidence="2" type="ORF">FXF65_40195</name>
</gene>
<evidence type="ECO:0000256" key="1">
    <source>
        <dbReference type="SAM" id="Phobius"/>
    </source>
</evidence>
<name>A0A5D0TRP1_9ACTN</name>
<reference evidence="2 3" key="1">
    <citation type="submission" date="2019-08" db="EMBL/GenBank/DDBJ databases">
        <title>Actinomadura sp. nov. CYP1-5 isolated from mountain soil.</title>
        <authorList>
            <person name="Songsumanus A."/>
            <person name="Kuncharoen N."/>
            <person name="Kudo T."/>
            <person name="Yuki M."/>
            <person name="Igarashi Y."/>
            <person name="Tanasupawat S."/>
        </authorList>
    </citation>
    <scope>NUCLEOTIDE SEQUENCE [LARGE SCALE GENOMIC DNA]</scope>
    <source>
        <strain evidence="2 3">GKU157</strain>
    </source>
</reference>
<proteinExistence type="predicted"/>
<keyword evidence="1" id="KW-0472">Membrane</keyword>
<evidence type="ECO:0000313" key="2">
    <source>
        <dbReference type="EMBL" id="TYC08090.1"/>
    </source>
</evidence>
<dbReference type="AlphaFoldDB" id="A0A5D0TRP1"/>
<protein>
    <submittedName>
        <fullName evidence="2">Uncharacterized protein</fullName>
    </submittedName>
</protein>
<organism evidence="2 3">
    <name type="scientific">Actinomadura syzygii</name>
    <dbReference type="NCBI Taxonomy" id="1427538"/>
    <lineage>
        <taxon>Bacteria</taxon>
        <taxon>Bacillati</taxon>
        <taxon>Actinomycetota</taxon>
        <taxon>Actinomycetes</taxon>
        <taxon>Streptosporangiales</taxon>
        <taxon>Thermomonosporaceae</taxon>
        <taxon>Actinomadura</taxon>
    </lineage>
</organism>
<dbReference type="RefSeq" id="WP_148355722.1">
    <property type="nucleotide sequence ID" value="NZ_JBHSBF010000001.1"/>
</dbReference>
<sequence length="85" mass="9243">MLVSPWSCSPSCSKAGLELIVRANPELASKTAPPPADYLLVSVTVAGLLAVALILALTIPSLNHWTLLPLFLSSSIEKAWRRYRR</sequence>
<keyword evidence="1" id="KW-0812">Transmembrane</keyword>
<keyword evidence="3" id="KW-1185">Reference proteome</keyword>
<comment type="caution">
    <text evidence="2">The sequence shown here is derived from an EMBL/GenBank/DDBJ whole genome shotgun (WGS) entry which is preliminary data.</text>
</comment>
<dbReference type="Proteomes" id="UP000322634">
    <property type="component" value="Unassembled WGS sequence"/>
</dbReference>
<feature type="transmembrane region" description="Helical" evidence="1">
    <location>
        <begin position="38"/>
        <end position="59"/>
    </location>
</feature>
<dbReference type="EMBL" id="VSFF01000018">
    <property type="protein sequence ID" value="TYC08090.1"/>
    <property type="molecule type" value="Genomic_DNA"/>
</dbReference>
<keyword evidence="1" id="KW-1133">Transmembrane helix</keyword>
<accession>A0A5D0TRP1</accession>
<evidence type="ECO:0000313" key="3">
    <source>
        <dbReference type="Proteomes" id="UP000322634"/>
    </source>
</evidence>